<dbReference type="RefSeq" id="XP_065660489.1">
    <property type="nucleotide sequence ID" value="XM_065804417.1"/>
</dbReference>
<reference evidence="3" key="1">
    <citation type="submission" date="2025-08" db="UniProtKB">
        <authorList>
            <consortium name="RefSeq"/>
        </authorList>
    </citation>
    <scope>IDENTIFICATION</scope>
</reference>
<evidence type="ECO:0000313" key="3">
    <source>
        <dbReference type="RefSeq" id="XP_065660489.1"/>
    </source>
</evidence>
<keyword evidence="1" id="KW-1133">Transmembrane helix</keyword>
<accession>A0ABM4CFJ5</accession>
<dbReference type="GeneID" id="124817445"/>
<evidence type="ECO:0000256" key="1">
    <source>
        <dbReference type="SAM" id="Phobius"/>
    </source>
</evidence>
<sequence>MHLRHLVLLTAAASTVYTTSLKDKDELIESKCNRTCMVIAVGSAFVLFVFVLIIYLCYAMNQKDKKKFTIQQNASFGKSRYFDKSTDFKNGSIEENLSISNLGYGLYTMFSENNMSSQNISYDIPFDQSEKFTDDITICDQDIGSGDYSYAKQLVLSRSLFGFSSFKQKESNIENQAEIPIPQLDIFSEQT</sequence>
<feature type="transmembrane region" description="Helical" evidence="1">
    <location>
        <begin position="37"/>
        <end position="58"/>
    </location>
</feature>
<keyword evidence="2" id="KW-1185">Reference proteome</keyword>
<proteinExistence type="predicted"/>
<keyword evidence="1" id="KW-0812">Transmembrane</keyword>
<keyword evidence="1" id="KW-0472">Membrane</keyword>
<organism evidence="2 3">
    <name type="scientific">Hydra vulgaris</name>
    <name type="common">Hydra</name>
    <name type="synonym">Hydra attenuata</name>
    <dbReference type="NCBI Taxonomy" id="6087"/>
    <lineage>
        <taxon>Eukaryota</taxon>
        <taxon>Metazoa</taxon>
        <taxon>Cnidaria</taxon>
        <taxon>Hydrozoa</taxon>
        <taxon>Hydroidolina</taxon>
        <taxon>Anthoathecata</taxon>
        <taxon>Aplanulata</taxon>
        <taxon>Hydridae</taxon>
        <taxon>Hydra</taxon>
    </lineage>
</organism>
<protein>
    <submittedName>
        <fullName evidence="3">Uncharacterized protein LOC124817445 isoform X2</fullName>
    </submittedName>
</protein>
<evidence type="ECO:0000313" key="2">
    <source>
        <dbReference type="Proteomes" id="UP001652625"/>
    </source>
</evidence>
<gene>
    <name evidence="3" type="primary">LOC124817445</name>
</gene>
<dbReference type="Proteomes" id="UP001652625">
    <property type="component" value="Chromosome 08"/>
</dbReference>
<name>A0ABM4CFJ5_HYDVU</name>